<dbReference type="OrthoDB" id="199238at2759"/>
<sequence>MDSSRKQVRHHTEADYGWSRPGGLVERPGMYPGEPEAWVYCDRFSYNEGDVVSLKTHTTADIYDIEIIRDGYQPKSVFLKTGLQGRMCDTPDDAYAVGCGWPEALSIHLEEGKWEPAFYLVIIRIQEFHGRVYEREGFFIVKNKQCKTPAADAADFVLIHATSTMLAYNDWGGANHYRGKPDGYQNDEPSPLSSTQRPIARGMLRIPQNAPRETTGALTIRHGDTPRFPSLEYSWFFCYSRHYADAGWATYERPFVVWAEKNGYRVHHLTQSDLHAEPDCLAGYKVAVCVGHDEYWSWEQRDTIDAFVDQGGKLARFGGNYIWQVRFDKALHTQYCYKLPQADPEFERNPTRVSTYWDWPKIGRPGAQTVGLTGIMGCYTRYGMAVPRGSGGFQVYRPHHWALEGTQLRYGDNFGTDPVNIAAFEVDGVDFYFKKGLPYPTCVDGAPSNLEIIAMCPATMGERDISNGREPIGGPLREYSQLIESSLEGMEVPEYLQDREYGSGMVASFTKEKGEVFCAGSCEWVSGLIHGEMFTEMITKNVLDRFIGRKGLIKVYTEQESICS</sequence>
<organism evidence="2 3">
    <name type="scientific">Blastomyces parvus</name>
    <dbReference type="NCBI Taxonomy" id="2060905"/>
    <lineage>
        <taxon>Eukaryota</taxon>
        <taxon>Fungi</taxon>
        <taxon>Dikarya</taxon>
        <taxon>Ascomycota</taxon>
        <taxon>Pezizomycotina</taxon>
        <taxon>Eurotiomycetes</taxon>
        <taxon>Eurotiomycetidae</taxon>
        <taxon>Onygenales</taxon>
        <taxon>Ajellomycetaceae</taxon>
        <taxon>Blastomyces</taxon>
    </lineage>
</organism>
<proteinExistence type="predicted"/>
<evidence type="ECO:0000313" key="2">
    <source>
        <dbReference type="EMBL" id="PGG96337.1"/>
    </source>
</evidence>
<dbReference type="EMBL" id="PDNC01000180">
    <property type="protein sequence ID" value="PGG96337.1"/>
    <property type="molecule type" value="Genomic_DNA"/>
</dbReference>
<evidence type="ECO:0000313" key="3">
    <source>
        <dbReference type="Proteomes" id="UP000224080"/>
    </source>
</evidence>
<name>A0A2B7WIK9_9EURO</name>
<feature type="domain" description="N,N-dimethylformamidase beta subunit-like C-terminal" evidence="1">
    <location>
        <begin position="74"/>
        <end position="529"/>
    </location>
</feature>
<gene>
    <name evidence="2" type="ORF">GX51_07867</name>
</gene>
<reference evidence="2 3" key="1">
    <citation type="submission" date="2017-10" db="EMBL/GenBank/DDBJ databases">
        <title>Comparative genomics in systemic dimorphic fungi from Ajellomycetaceae.</title>
        <authorList>
            <person name="Munoz J.F."/>
            <person name="Mcewen J.G."/>
            <person name="Clay O.K."/>
            <person name="Cuomo C.A."/>
        </authorList>
    </citation>
    <scope>NUCLEOTIDE SEQUENCE [LARGE SCALE GENOMIC DNA]</scope>
    <source>
        <strain evidence="2 3">UAMH130</strain>
    </source>
</reference>
<keyword evidence="3" id="KW-1185">Reference proteome</keyword>
<dbReference type="InterPro" id="IPR046540">
    <property type="entry name" value="DMFA2_C"/>
</dbReference>
<dbReference type="Pfam" id="PF20254">
    <property type="entry name" value="DMFA2_C"/>
    <property type="match status" value="1"/>
</dbReference>
<accession>A0A2B7WIK9</accession>
<dbReference type="Proteomes" id="UP000224080">
    <property type="component" value="Unassembled WGS sequence"/>
</dbReference>
<evidence type="ECO:0000259" key="1">
    <source>
        <dbReference type="Pfam" id="PF20254"/>
    </source>
</evidence>
<protein>
    <recommendedName>
        <fullName evidence="1">N,N-dimethylformamidase beta subunit-like C-terminal domain-containing protein</fullName>
    </recommendedName>
</protein>
<dbReference type="AlphaFoldDB" id="A0A2B7WIK9"/>
<comment type="caution">
    <text evidence="2">The sequence shown here is derived from an EMBL/GenBank/DDBJ whole genome shotgun (WGS) entry which is preliminary data.</text>
</comment>